<feature type="compositionally biased region" description="Basic and acidic residues" evidence="10">
    <location>
        <begin position="55"/>
        <end position="65"/>
    </location>
</feature>
<evidence type="ECO:0000256" key="9">
    <source>
        <dbReference type="ARBA" id="ARBA00023239"/>
    </source>
</evidence>
<evidence type="ECO:0000256" key="8">
    <source>
        <dbReference type="ARBA" id="ARBA00022837"/>
    </source>
</evidence>
<feature type="compositionally biased region" description="Polar residues" evidence="10">
    <location>
        <begin position="20"/>
        <end position="36"/>
    </location>
</feature>
<evidence type="ECO:0000313" key="12">
    <source>
        <dbReference type="Proteomes" id="UP000273854"/>
    </source>
</evidence>
<dbReference type="PANTHER" id="PTHR33407">
    <property type="entry name" value="PECTATE LYASE F-RELATED"/>
    <property type="match status" value="1"/>
</dbReference>
<dbReference type="SUPFAM" id="SSF51126">
    <property type="entry name" value="Pectin lyase-like"/>
    <property type="match status" value="1"/>
</dbReference>
<keyword evidence="7" id="KW-0732">Signal</keyword>
<dbReference type="PANTHER" id="PTHR33407:SF9">
    <property type="entry name" value="PECTATE LYASE F-RELATED"/>
    <property type="match status" value="1"/>
</dbReference>
<evidence type="ECO:0000256" key="4">
    <source>
        <dbReference type="ARBA" id="ARBA00006463"/>
    </source>
</evidence>
<feature type="compositionally biased region" description="Low complexity" evidence="10">
    <location>
        <begin position="134"/>
        <end position="148"/>
    </location>
</feature>
<proteinExistence type="inferred from homology"/>
<feature type="compositionally biased region" description="Polar residues" evidence="10">
    <location>
        <begin position="68"/>
        <end position="77"/>
    </location>
</feature>
<feature type="compositionally biased region" description="Polar residues" evidence="10">
    <location>
        <begin position="101"/>
        <end position="115"/>
    </location>
</feature>
<dbReference type="InterPro" id="IPR011050">
    <property type="entry name" value="Pectin_lyase_fold/virulence"/>
</dbReference>
<evidence type="ECO:0000256" key="6">
    <source>
        <dbReference type="ARBA" id="ARBA00022525"/>
    </source>
</evidence>
<comment type="catalytic activity">
    <reaction evidence="1">
        <text>Eliminative cleavage of (1-&gt;4)-alpha-D-galacturonan to give oligosaccharides with 4-deoxy-alpha-D-galact-4-enuronosyl groups at their non-reducing ends.</text>
        <dbReference type="EC" id="4.2.2.2"/>
    </reaction>
</comment>
<evidence type="ECO:0000256" key="10">
    <source>
        <dbReference type="SAM" id="MobiDB-lite"/>
    </source>
</evidence>
<evidence type="ECO:0000256" key="3">
    <source>
        <dbReference type="ARBA" id="ARBA00004613"/>
    </source>
</evidence>
<feature type="compositionally biased region" description="Gly residues" evidence="10">
    <location>
        <begin position="149"/>
        <end position="195"/>
    </location>
</feature>
<dbReference type="EMBL" id="RBTP01000042">
    <property type="protein sequence ID" value="RMT80576.1"/>
    <property type="molecule type" value="Genomic_DNA"/>
</dbReference>
<dbReference type="RefSeq" id="WP_122208838.1">
    <property type="nucleotide sequence ID" value="NZ_RBTP01000042.1"/>
</dbReference>
<sequence>MSIGLSSQSYSPQALDFSALNGSGLQHSPQAGQNEDPSIDAGALLFNSGTQRNVDFGKPETHPLDSPEGSTSADDLKNMLQQFKDTISSLFQMLAKLLNKQDNANDPTQDPNDFQNDGGLGSEPTGGGDGGGTPEATGGDSGGTPEATGGDGGGTPEATGGDGGGTPEATGGDGGGIPEAPGGGDGTGELTGDAGGDTPSATGNENGNSPSVTNPSSGPSSTSGTGATSGVNPVHMPKTSGETVVVNETIKVGPGETFDGGGKTFTAGSALGNGDQSENQKPLFELAEGATLKNVNLGENEADGIHVNAANDKPVTIQNLHAANVGEDLITVKGEGGAKVTNLNILDSSAKGADDKIIQLNANTHLHVDGFKADDFGTLCRTNGGKQFSDMALDLNNIDANHGKFALVKSDSEDLKLTTGNIAMTDVKHAYDKTKASTQHTEL</sequence>
<protein>
    <recommendedName>
        <fullName evidence="5">pectate lyase</fullName>
        <ecNumber evidence="5">4.2.2.2</ecNumber>
    </recommendedName>
</protein>
<comment type="caution">
    <text evidence="11">The sequence shown here is derived from an EMBL/GenBank/DDBJ whole genome shotgun (WGS) entry which is preliminary data.</text>
</comment>
<accession>A0A3M5P9D8</accession>
<dbReference type="OrthoDB" id="4298856at2"/>
<feature type="compositionally biased region" description="Gly residues" evidence="10">
    <location>
        <begin position="118"/>
        <end position="133"/>
    </location>
</feature>
<evidence type="ECO:0000256" key="7">
    <source>
        <dbReference type="ARBA" id="ARBA00022729"/>
    </source>
</evidence>
<keyword evidence="9" id="KW-0456">Lyase</keyword>
<dbReference type="AlphaFoldDB" id="A0A3M5P9D8"/>
<evidence type="ECO:0000256" key="2">
    <source>
        <dbReference type="ARBA" id="ARBA00001913"/>
    </source>
</evidence>
<dbReference type="GO" id="GO:0005576">
    <property type="term" value="C:extracellular region"/>
    <property type="evidence" value="ECO:0007669"/>
    <property type="project" value="UniProtKB-SubCell"/>
</dbReference>
<feature type="compositionally biased region" description="Low complexity" evidence="10">
    <location>
        <begin position="206"/>
        <end position="232"/>
    </location>
</feature>
<dbReference type="Pfam" id="PF03211">
    <property type="entry name" value="Pectate_lyase"/>
    <property type="match status" value="1"/>
</dbReference>
<keyword evidence="8" id="KW-0106">Calcium</keyword>
<dbReference type="GO" id="GO:0030570">
    <property type="term" value="F:pectate lyase activity"/>
    <property type="evidence" value="ECO:0007669"/>
    <property type="project" value="UniProtKB-EC"/>
</dbReference>
<comment type="cofactor">
    <cofactor evidence="2">
        <name>Ca(2+)</name>
        <dbReference type="ChEBI" id="CHEBI:29108"/>
    </cofactor>
</comment>
<gene>
    <name evidence="11" type="ORF">ALP40_00823</name>
</gene>
<feature type="region of interest" description="Disordered" evidence="10">
    <location>
        <begin position="18"/>
        <end position="77"/>
    </location>
</feature>
<name>A0A3M5P9D8_PSEVI</name>
<organism evidence="11 12">
    <name type="scientific">Pseudomonas viridiflava</name>
    <name type="common">Phytomonas viridiflava</name>
    <dbReference type="NCBI Taxonomy" id="33069"/>
    <lineage>
        <taxon>Bacteria</taxon>
        <taxon>Pseudomonadati</taxon>
        <taxon>Pseudomonadota</taxon>
        <taxon>Gammaproteobacteria</taxon>
        <taxon>Pseudomonadales</taxon>
        <taxon>Pseudomonadaceae</taxon>
        <taxon>Pseudomonas</taxon>
    </lineage>
</organism>
<reference evidence="11 12" key="1">
    <citation type="submission" date="2018-08" db="EMBL/GenBank/DDBJ databases">
        <title>Recombination of ecologically and evolutionarily significant loci maintains genetic cohesion in the Pseudomonas syringae species complex.</title>
        <authorList>
            <person name="Dillon M."/>
            <person name="Thakur S."/>
            <person name="Almeida R.N.D."/>
            <person name="Weir B.S."/>
            <person name="Guttman D.S."/>
        </authorList>
    </citation>
    <scope>NUCLEOTIDE SEQUENCE [LARGE SCALE GENOMIC DNA]</scope>
    <source>
        <strain evidence="11 12">ICMP 19473</strain>
    </source>
</reference>
<dbReference type="InterPro" id="IPR004898">
    <property type="entry name" value="Pectate_lyase_PlyH/PlyE-like"/>
</dbReference>
<evidence type="ECO:0000256" key="1">
    <source>
        <dbReference type="ARBA" id="ARBA00000695"/>
    </source>
</evidence>
<dbReference type="Proteomes" id="UP000273854">
    <property type="component" value="Unassembled WGS sequence"/>
</dbReference>
<dbReference type="EC" id="4.2.2.2" evidence="5"/>
<keyword evidence="6" id="KW-0964">Secreted</keyword>
<dbReference type="Gene3D" id="2.160.20.10">
    <property type="entry name" value="Single-stranded right-handed beta-helix, Pectin lyase-like"/>
    <property type="match status" value="1"/>
</dbReference>
<dbReference type="InterPro" id="IPR012334">
    <property type="entry name" value="Pectin_lyas_fold"/>
</dbReference>
<evidence type="ECO:0000313" key="11">
    <source>
        <dbReference type="EMBL" id="RMT80576.1"/>
    </source>
</evidence>
<comment type="subcellular location">
    <subcellularLocation>
        <location evidence="3">Secreted</location>
    </subcellularLocation>
</comment>
<evidence type="ECO:0000256" key="5">
    <source>
        <dbReference type="ARBA" id="ARBA00012272"/>
    </source>
</evidence>
<feature type="region of interest" description="Disordered" evidence="10">
    <location>
        <begin position="101"/>
        <end position="278"/>
    </location>
</feature>
<comment type="similarity">
    <text evidence="4">Belongs to the polysaccharide lyase 3 family.</text>
</comment>